<name>A0AA88DUG7_FICCA</name>
<sequence>MNERASQEIQGLDHPAPTGSQITHDQNAGESALAYPILQRKNPSRPHEATRAGPPNIVCPSRPNSPEVPGPGRRGPPDTVCPSRPNTREVPGPRRRNRATCNGMLTKVGLRSISEKKPKTTIGGTRAGPSNTFCSDRLNTREVHEPQWRNAAPCTRMPTRAGHQRTGLLWLSRIGSKRIRPNHGNDTPITWVTVTAYP</sequence>
<accession>A0AA88DUG7</accession>
<evidence type="ECO:0000313" key="2">
    <source>
        <dbReference type="EMBL" id="GMN61516.1"/>
    </source>
</evidence>
<dbReference type="Proteomes" id="UP001187192">
    <property type="component" value="Unassembled WGS sequence"/>
</dbReference>
<gene>
    <name evidence="2" type="ORF">TIFTF001_030605</name>
</gene>
<organism evidence="2 3">
    <name type="scientific">Ficus carica</name>
    <name type="common">Common fig</name>
    <dbReference type="NCBI Taxonomy" id="3494"/>
    <lineage>
        <taxon>Eukaryota</taxon>
        <taxon>Viridiplantae</taxon>
        <taxon>Streptophyta</taxon>
        <taxon>Embryophyta</taxon>
        <taxon>Tracheophyta</taxon>
        <taxon>Spermatophyta</taxon>
        <taxon>Magnoliopsida</taxon>
        <taxon>eudicotyledons</taxon>
        <taxon>Gunneridae</taxon>
        <taxon>Pentapetalae</taxon>
        <taxon>rosids</taxon>
        <taxon>fabids</taxon>
        <taxon>Rosales</taxon>
        <taxon>Moraceae</taxon>
        <taxon>Ficeae</taxon>
        <taxon>Ficus</taxon>
    </lineage>
</organism>
<evidence type="ECO:0000313" key="3">
    <source>
        <dbReference type="Proteomes" id="UP001187192"/>
    </source>
</evidence>
<dbReference type="EMBL" id="BTGU01000113">
    <property type="protein sequence ID" value="GMN61516.1"/>
    <property type="molecule type" value="Genomic_DNA"/>
</dbReference>
<dbReference type="AlphaFoldDB" id="A0AA88DUG7"/>
<feature type="compositionally biased region" description="Polar residues" evidence="1">
    <location>
        <begin position="18"/>
        <end position="29"/>
    </location>
</feature>
<evidence type="ECO:0000256" key="1">
    <source>
        <dbReference type="SAM" id="MobiDB-lite"/>
    </source>
</evidence>
<proteinExistence type="predicted"/>
<keyword evidence="3" id="KW-1185">Reference proteome</keyword>
<comment type="caution">
    <text evidence="2">The sequence shown here is derived from an EMBL/GenBank/DDBJ whole genome shotgun (WGS) entry which is preliminary data.</text>
</comment>
<protein>
    <submittedName>
        <fullName evidence="2">Uncharacterized protein</fullName>
    </submittedName>
</protein>
<feature type="region of interest" description="Disordered" evidence="1">
    <location>
        <begin position="1"/>
        <end position="99"/>
    </location>
</feature>
<reference evidence="2" key="1">
    <citation type="submission" date="2023-07" db="EMBL/GenBank/DDBJ databases">
        <title>draft genome sequence of fig (Ficus carica).</title>
        <authorList>
            <person name="Takahashi T."/>
            <person name="Nishimura K."/>
        </authorList>
    </citation>
    <scope>NUCLEOTIDE SEQUENCE</scope>
</reference>